<dbReference type="Gene3D" id="3.90.70.10">
    <property type="entry name" value="Cysteine proteinases"/>
    <property type="match status" value="1"/>
</dbReference>
<gene>
    <name evidence="3" type="ORF">OSB1V03_LOCUS12485</name>
</gene>
<dbReference type="SUPFAM" id="SSF54001">
    <property type="entry name" value="Cysteine proteinases"/>
    <property type="match status" value="1"/>
</dbReference>
<dbReference type="EMBL" id="OC864971">
    <property type="protein sequence ID" value="CAD7632080.1"/>
    <property type="molecule type" value="Genomic_DNA"/>
</dbReference>
<comment type="similarity">
    <text evidence="1">Belongs to the peptidase C1 family.</text>
</comment>
<dbReference type="AlphaFoldDB" id="A0A7R9L194"/>
<keyword evidence="4" id="KW-1185">Reference proteome</keyword>
<dbReference type="Pfam" id="PF00112">
    <property type="entry name" value="Peptidase_C1"/>
    <property type="match status" value="2"/>
</dbReference>
<accession>A0A7R9L194</accession>
<evidence type="ECO:0000313" key="3">
    <source>
        <dbReference type="EMBL" id="CAD7632080.1"/>
    </source>
</evidence>
<dbReference type="InterPro" id="IPR000668">
    <property type="entry name" value="Peptidase_C1A_C"/>
</dbReference>
<dbReference type="PANTHER" id="PTHR12411">
    <property type="entry name" value="CYSTEINE PROTEASE FAMILY C1-RELATED"/>
    <property type="match status" value="1"/>
</dbReference>
<sequence length="220" mass="25050">MPLRYYNGTSGGTVELPLEFDWRRLNKVTKARDQLSCNCCYAFTVVATIESAIAIRNNLSVYLTDSMGDEDYYLNDDNSSQLLDLSEQQIVDCSGAGKYRNNGCEYGFIDDTYQYVMDRGVATEADYPYAETKSVCDDEKRANHTYIARYEHISHPSINQMKDIIYRRGPVIALINNDGLDFLFYDHGIIKTPNKSAKRVKLNHASVIVGWGLNNGTEYW</sequence>
<name>A0A7R9L194_9ACAR</name>
<dbReference type="OrthoDB" id="10253408at2759"/>
<dbReference type="GO" id="GO:0006508">
    <property type="term" value="P:proteolysis"/>
    <property type="evidence" value="ECO:0007669"/>
    <property type="project" value="InterPro"/>
</dbReference>
<feature type="non-terminal residue" evidence="3">
    <location>
        <position position="1"/>
    </location>
</feature>
<dbReference type="SMART" id="SM00645">
    <property type="entry name" value="Pept_C1"/>
    <property type="match status" value="1"/>
</dbReference>
<dbReference type="InterPro" id="IPR013128">
    <property type="entry name" value="Peptidase_C1A"/>
</dbReference>
<organism evidence="3">
    <name type="scientific">Medioppia subpectinata</name>
    <dbReference type="NCBI Taxonomy" id="1979941"/>
    <lineage>
        <taxon>Eukaryota</taxon>
        <taxon>Metazoa</taxon>
        <taxon>Ecdysozoa</taxon>
        <taxon>Arthropoda</taxon>
        <taxon>Chelicerata</taxon>
        <taxon>Arachnida</taxon>
        <taxon>Acari</taxon>
        <taxon>Acariformes</taxon>
        <taxon>Sarcoptiformes</taxon>
        <taxon>Oribatida</taxon>
        <taxon>Brachypylina</taxon>
        <taxon>Oppioidea</taxon>
        <taxon>Oppiidae</taxon>
        <taxon>Medioppia</taxon>
    </lineage>
</organism>
<evidence type="ECO:0000259" key="2">
    <source>
        <dbReference type="SMART" id="SM00645"/>
    </source>
</evidence>
<dbReference type="InterPro" id="IPR039417">
    <property type="entry name" value="Peptidase_C1A_papain-like"/>
</dbReference>
<evidence type="ECO:0000313" key="4">
    <source>
        <dbReference type="Proteomes" id="UP000759131"/>
    </source>
</evidence>
<proteinExistence type="inferred from homology"/>
<evidence type="ECO:0000256" key="1">
    <source>
        <dbReference type="ARBA" id="ARBA00008455"/>
    </source>
</evidence>
<feature type="domain" description="Peptidase C1A papain C-terminal" evidence="2">
    <location>
        <begin position="16"/>
        <end position="220"/>
    </location>
</feature>
<protein>
    <recommendedName>
        <fullName evidence="2">Peptidase C1A papain C-terminal domain-containing protein</fullName>
    </recommendedName>
</protein>
<dbReference type="Proteomes" id="UP000759131">
    <property type="component" value="Unassembled WGS sequence"/>
</dbReference>
<dbReference type="CDD" id="cd02248">
    <property type="entry name" value="Peptidase_C1A"/>
    <property type="match status" value="1"/>
</dbReference>
<dbReference type="InterPro" id="IPR038765">
    <property type="entry name" value="Papain-like_cys_pep_sf"/>
</dbReference>
<dbReference type="EMBL" id="CAJPIZ010010396">
    <property type="protein sequence ID" value="CAG2112510.1"/>
    <property type="molecule type" value="Genomic_DNA"/>
</dbReference>
<dbReference type="GO" id="GO:0008234">
    <property type="term" value="F:cysteine-type peptidase activity"/>
    <property type="evidence" value="ECO:0007669"/>
    <property type="project" value="InterPro"/>
</dbReference>
<reference evidence="3" key="1">
    <citation type="submission" date="2020-11" db="EMBL/GenBank/DDBJ databases">
        <authorList>
            <person name="Tran Van P."/>
        </authorList>
    </citation>
    <scope>NUCLEOTIDE SEQUENCE</scope>
</reference>